<dbReference type="GO" id="GO:0006220">
    <property type="term" value="P:pyrimidine nucleotide metabolic process"/>
    <property type="evidence" value="ECO:0007669"/>
    <property type="project" value="UniProtKB-UniRule"/>
</dbReference>
<feature type="binding site" evidence="8">
    <location>
        <begin position="9"/>
        <end position="17"/>
    </location>
    <ligand>
        <name>ATP</name>
        <dbReference type="ChEBI" id="CHEBI:30616"/>
    </ligand>
</feature>
<evidence type="ECO:0000256" key="2">
    <source>
        <dbReference type="ARBA" id="ARBA00022679"/>
    </source>
</evidence>
<feature type="domain" description="Cytidylate kinase" evidence="9">
    <location>
        <begin position="5"/>
        <end position="217"/>
    </location>
</feature>
<comment type="caution">
    <text evidence="10">The sequence shown here is derived from an EMBL/GenBank/DDBJ whole genome shotgun (WGS) entry which is preliminary data.</text>
</comment>
<keyword evidence="8" id="KW-0963">Cytoplasm</keyword>
<organism evidence="10 11">
    <name type="scientific">Eubacterium plexicaudatum ASF492</name>
    <dbReference type="NCBI Taxonomy" id="1235802"/>
    <lineage>
        <taxon>Bacteria</taxon>
        <taxon>Bacillati</taxon>
        <taxon>Bacillota</taxon>
        <taxon>Clostridia</taxon>
        <taxon>Eubacteriales</taxon>
        <taxon>Eubacteriaceae</taxon>
        <taxon>Eubacterium</taxon>
    </lineage>
</organism>
<keyword evidence="11" id="KW-1185">Reference proteome</keyword>
<evidence type="ECO:0000256" key="3">
    <source>
        <dbReference type="ARBA" id="ARBA00022741"/>
    </source>
</evidence>
<name>N2BHV3_9FIRM</name>
<dbReference type="HOGENOM" id="CLU_079959_0_2_9"/>
<dbReference type="GO" id="GO:0036431">
    <property type="term" value="F:dCMP kinase activity"/>
    <property type="evidence" value="ECO:0007669"/>
    <property type="project" value="InterPro"/>
</dbReference>
<keyword evidence="5 8" id="KW-0067">ATP-binding</keyword>
<comment type="catalytic activity">
    <reaction evidence="6 8">
        <text>dCMP + ATP = dCDP + ADP</text>
        <dbReference type="Rhea" id="RHEA:25094"/>
        <dbReference type="ChEBI" id="CHEBI:30616"/>
        <dbReference type="ChEBI" id="CHEBI:57566"/>
        <dbReference type="ChEBI" id="CHEBI:58593"/>
        <dbReference type="ChEBI" id="CHEBI:456216"/>
        <dbReference type="EC" id="2.7.4.25"/>
    </reaction>
</comment>
<accession>N2BHV3</accession>
<dbReference type="STRING" id="1235802.C823_00294"/>
<dbReference type="NCBIfam" id="TIGR00017">
    <property type="entry name" value="cmk"/>
    <property type="match status" value="1"/>
</dbReference>
<dbReference type="OrthoDB" id="9807434at2"/>
<evidence type="ECO:0000256" key="1">
    <source>
        <dbReference type="ARBA" id="ARBA00009427"/>
    </source>
</evidence>
<dbReference type="Gene3D" id="3.40.50.300">
    <property type="entry name" value="P-loop containing nucleotide triphosphate hydrolases"/>
    <property type="match status" value="1"/>
</dbReference>
<dbReference type="InterPro" id="IPR011994">
    <property type="entry name" value="Cytidylate_kinase_dom"/>
</dbReference>
<reference evidence="10 11" key="1">
    <citation type="journal article" date="2014" name="Genome Announc.">
        <title>Draft genome sequences of the altered schaedler flora, a defined bacterial community from gnotobiotic mice.</title>
        <authorList>
            <person name="Wannemuehler M.J."/>
            <person name="Overstreet A.M."/>
            <person name="Ward D.V."/>
            <person name="Phillips G.J."/>
        </authorList>
    </citation>
    <scope>NUCLEOTIDE SEQUENCE [LARGE SCALE GENOMIC DNA]</scope>
    <source>
        <strain evidence="10 11">ASF492</strain>
    </source>
</reference>
<sequence length="226" mass="25279">MSFNIAIDGPSGAGKSTIAKRLANELSFVYVDTGAMYRAMALYFLRKQIDPKDERAITAACADIDITLTYQEGIQCVILNGENVNAYIRAEEVGIMASNTSIYPDVRAKLTALQQKLAQTSNVIMDGRDIGTCVLPDAQVKIYLTAEVSARAKRRYDELIQKGVEADYQQIEADIKERDYRDMHREIAPLKQAEDAILVDSSDMDIEQVLTAIREIYERAVLKETE</sequence>
<dbReference type="GO" id="GO:0036430">
    <property type="term" value="F:CMP kinase activity"/>
    <property type="evidence" value="ECO:0007669"/>
    <property type="project" value="RHEA"/>
</dbReference>
<evidence type="ECO:0000259" key="9">
    <source>
        <dbReference type="Pfam" id="PF02224"/>
    </source>
</evidence>
<dbReference type="InterPro" id="IPR003136">
    <property type="entry name" value="Cytidylate_kin"/>
</dbReference>
<comment type="similarity">
    <text evidence="1 8">Belongs to the cytidylate kinase family. Type 1 subfamily.</text>
</comment>
<dbReference type="GO" id="GO:0015949">
    <property type="term" value="P:nucleobase-containing small molecule interconversion"/>
    <property type="evidence" value="ECO:0007669"/>
    <property type="project" value="TreeGrafter"/>
</dbReference>
<dbReference type="EC" id="2.7.4.25" evidence="8"/>
<dbReference type="GO" id="GO:0005829">
    <property type="term" value="C:cytosol"/>
    <property type="evidence" value="ECO:0007669"/>
    <property type="project" value="TreeGrafter"/>
</dbReference>
<dbReference type="CDD" id="cd02020">
    <property type="entry name" value="CMPK"/>
    <property type="match status" value="1"/>
</dbReference>
<keyword evidence="4 8" id="KW-0418">Kinase</keyword>
<keyword evidence="2 8" id="KW-0808">Transferase</keyword>
<proteinExistence type="inferred from homology"/>
<dbReference type="SUPFAM" id="SSF52540">
    <property type="entry name" value="P-loop containing nucleoside triphosphate hydrolases"/>
    <property type="match status" value="1"/>
</dbReference>
<evidence type="ECO:0000256" key="6">
    <source>
        <dbReference type="ARBA" id="ARBA00047615"/>
    </source>
</evidence>
<dbReference type="EMBL" id="AQFT01000009">
    <property type="protein sequence ID" value="EMZ37970.1"/>
    <property type="molecule type" value="Genomic_DNA"/>
</dbReference>
<dbReference type="InterPro" id="IPR027417">
    <property type="entry name" value="P-loop_NTPase"/>
</dbReference>
<protein>
    <recommendedName>
        <fullName evidence="8">Cytidylate kinase</fullName>
        <shortName evidence="8">CK</shortName>
        <ecNumber evidence="8">2.7.4.25</ecNumber>
    </recommendedName>
    <alternativeName>
        <fullName evidence="8">Cytidine monophosphate kinase</fullName>
        <shortName evidence="8">CMP kinase</shortName>
    </alternativeName>
</protein>
<dbReference type="eggNOG" id="COG0283">
    <property type="taxonomic scope" value="Bacteria"/>
</dbReference>
<dbReference type="HAMAP" id="MF_00238">
    <property type="entry name" value="Cytidyl_kinase_type1"/>
    <property type="match status" value="1"/>
</dbReference>
<dbReference type="AlphaFoldDB" id="N2BHV3"/>
<evidence type="ECO:0000313" key="10">
    <source>
        <dbReference type="EMBL" id="EMZ37970.1"/>
    </source>
</evidence>
<keyword evidence="3 8" id="KW-0547">Nucleotide-binding</keyword>
<comment type="catalytic activity">
    <reaction evidence="7 8">
        <text>CMP + ATP = CDP + ADP</text>
        <dbReference type="Rhea" id="RHEA:11600"/>
        <dbReference type="ChEBI" id="CHEBI:30616"/>
        <dbReference type="ChEBI" id="CHEBI:58069"/>
        <dbReference type="ChEBI" id="CHEBI:60377"/>
        <dbReference type="ChEBI" id="CHEBI:456216"/>
        <dbReference type="EC" id="2.7.4.25"/>
    </reaction>
</comment>
<evidence type="ECO:0000256" key="8">
    <source>
        <dbReference type="HAMAP-Rule" id="MF_00238"/>
    </source>
</evidence>
<dbReference type="PANTHER" id="PTHR21299">
    <property type="entry name" value="CYTIDYLATE KINASE/PANTOATE-BETA-ALANINE LIGASE"/>
    <property type="match status" value="1"/>
</dbReference>
<evidence type="ECO:0000256" key="4">
    <source>
        <dbReference type="ARBA" id="ARBA00022777"/>
    </source>
</evidence>
<comment type="subcellular location">
    <subcellularLocation>
        <location evidence="8">Cytoplasm</location>
    </subcellularLocation>
</comment>
<dbReference type="Proteomes" id="UP000012589">
    <property type="component" value="Unassembled WGS sequence"/>
</dbReference>
<dbReference type="Pfam" id="PF02224">
    <property type="entry name" value="Cytidylate_kin"/>
    <property type="match status" value="1"/>
</dbReference>
<evidence type="ECO:0000313" key="11">
    <source>
        <dbReference type="Proteomes" id="UP000012589"/>
    </source>
</evidence>
<dbReference type="GO" id="GO:0005524">
    <property type="term" value="F:ATP binding"/>
    <property type="evidence" value="ECO:0007669"/>
    <property type="project" value="UniProtKB-UniRule"/>
</dbReference>
<evidence type="ECO:0000256" key="5">
    <source>
        <dbReference type="ARBA" id="ARBA00022840"/>
    </source>
</evidence>
<dbReference type="PANTHER" id="PTHR21299:SF2">
    <property type="entry name" value="CYTIDYLATE KINASE"/>
    <property type="match status" value="1"/>
</dbReference>
<dbReference type="PATRIC" id="fig|1235802.3.peg.307"/>
<gene>
    <name evidence="8" type="primary">cmk</name>
    <name evidence="10" type="ORF">C823_00294</name>
</gene>
<evidence type="ECO:0000256" key="7">
    <source>
        <dbReference type="ARBA" id="ARBA00048478"/>
    </source>
</evidence>